<sequence>MPALQDLRVAVSETEAWVDDVMRRLGWHDRERVYLVLLATLHGLRDSLPQDAAIYIGAQLPPLLRGLYYEGWHPGAHLAAKSRSAFLERIHDSVHRDPGIDVEEAAREVFATLAARLPAGELEGAKVATPKPLHTLWPS</sequence>
<dbReference type="EMBL" id="CP076135">
    <property type="protein sequence ID" value="QWG20241.1"/>
    <property type="molecule type" value="Genomic_DNA"/>
</dbReference>
<dbReference type="RefSeq" id="WP_215615720.1">
    <property type="nucleotide sequence ID" value="NZ_CP076135.1"/>
</dbReference>
<proteinExistence type="predicted"/>
<dbReference type="Pfam" id="PF10025">
    <property type="entry name" value="DUF2267"/>
    <property type="match status" value="1"/>
</dbReference>
<organism evidence="1 2">
    <name type="scientific">Bradyrhizobium sediminis</name>
    <dbReference type="NCBI Taxonomy" id="2840469"/>
    <lineage>
        <taxon>Bacteria</taxon>
        <taxon>Pseudomonadati</taxon>
        <taxon>Pseudomonadota</taxon>
        <taxon>Alphaproteobacteria</taxon>
        <taxon>Hyphomicrobiales</taxon>
        <taxon>Nitrobacteraceae</taxon>
        <taxon>Bradyrhizobium</taxon>
    </lineage>
</organism>
<dbReference type="AlphaFoldDB" id="A0A975NT74"/>
<reference evidence="1" key="1">
    <citation type="submission" date="2021-06" db="EMBL/GenBank/DDBJ databases">
        <title>Bradyrhizobium sp. S2-11-2 Genome sequencing.</title>
        <authorList>
            <person name="Jin L."/>
        </authorList>
    </citation>
    <scope>NUCLEOTIDE SEQUENCE</scope>
    <source>
        <strain evidence="1">S2-11-2</strain>
    </source>
</reference>
<accession>A0A975NT74</accession>
<dbReference type="InterPro" id="IPR018727">
    <property type="entry name" value="DUF2267"/>
</dbReference>
<evidence type="ECO:0000313" key="1">
    <source>
        <dbReference type="EMBL" id="QWG20241.1"/>
    </source>
</evidence>
<dbReference type="KEGG" id="bsei:KMZ68_10625"/>
<gene>
    <name evidence="1" type="ORF">KMZ68_10625</name>
</gene>
<dbReference type="Proteomes" id="UP000680805">
    <property type="component" value="Chromosome"/>
</dbReference>
<protein>
    <submittedName>
        <fullName evidence="1">DUF2267 domain-containing protein</fullName>
    </submittedName>
</protein>
<dbReference type="Gene3D" id="1.10.490.110">
    <property type="entry name" value="Uncharacterized conserved protein DUF2267"/>
    <property type="match status" value="1"/>
</dbReference>
<dbReference type="InterPro" id="IPR038282">
    <property type="entry name" value="DUF2267_sf"/>
</dbReference>
<name>A0A975NT74_9BRAD</name>
<evidence type="ECO:0000313" key="2">
    <source>
        <dbReference type="Proteomes" id="UP000680805"/>
    </source>
</evidence>